<evidence type="ECO:0000313" key="1">
    <source>
        <dbReference type="EMBL" id="OUJ11970.1"/>
    </source>
</evidence>
<dbReference type="OrthoDB" id="9847991at2"/>
<evidence type="ECO:0000313" key="2">
    <source>
        <dbReference type="Proteomes" id="UP000194931"/>
    </source>
</evidence>
<keyword evidence="2" id="KW-1185">Reference proteome</keyword>
<dbReference type="EMBL" id="JOPJ01000020">
    <property type="protein sequence ID" value="OUJ11970.1"/>
    <property type="molecule type" value="Genomic_DNA"/>
</dbReference>
<reference evidence="2" key="1">
    <citation type="submission" date="2014-06" db="EMBL/GenBank/DDBJ databases">
        <authorList>
            <person name="Winans N.J."/>
            <person name="Newell P.D."/>
            <person name="Douglas A.E."/>
        </authorList>
    </citation>
    <scope>NUCLEOTIDE SEQUENCE [LARGE SCALE GENOMIC DNA]</scope>
</reference>
<name>A0A252BTD2_9PROT</name>
<dbReference type="AlphaFoldDB" id="A0A252BTD2"/>
<comment type="caution">
    <text evidence="1">The sequence shown here is derived from an EMBL/GenBank/DDBJ whole genome shotgun (WGS) entry which is preliminary data.</text>
</comment>
<protein>
    <submittedName>
        <fullName evidence="1">Uncharacterized protein</fullName>
    </submittedName>
</protein>
<proteinExistence type="predicted"/>
<sequence length="70" mass="7700">MEKGSAQISRSARHARIGCEEGASIMNMGVVQSAIHHAAHGEHPAWWWPEPGLRWLGRTLYAGYGVFTAL</sequence>
<organism evidence="1 2">
    <name type="scientific">Acetobacter okinawensis</name>
    <dbReference type="NCBI Taxonomy" id="1076594"/>
    <lineage>
        <taxon>Bacteria</taxon>
        <taxon>Pseudomonadati</taxon>
        <taxon>Pseudomonadota</taxon>
        <taxon>Alphaproteobacteria</taxon>
        <taxon>Acetobacterales</taxon>
        <taxon>Acetobacteraceae</taxon>
        <taxon>Acetobacter</taxon>
    </lineage>
</organism>
<dbReference type="RefSeq" id="WP_086639597.1">
    <property type="nucleotide sequence ID" value="NZ_JOPJ01000020.1"/>
</dbReference>
<dbReference type="Proteomes" id="UP000194931">
    <property type="component" value="Unassembled WGS sequence"/>
</dbReference>
<gene>
    <name evidence="1" type="ORF">HK26_05240</name>
</gene>
<accession>A0A252BTD2</accession>